<evidence type="ECO:0000313" key="1">
    <source>
        <dbReference type="EMBL" id="GAG99315.1"/>
    </source>
</evidence>
<dbReference type="EMBL" id="BART01025309">
    <property type="protein sequence ID" value="GAG99315.1"/>
    <property type="molecule type" value="Genomic_DNA"/>
</dbReference>
<dbReference type="AlphaFoldDB" id="X1BW80"/>
<feature type="non-terminal residue" evidence="1">
    <location>
        <position position="1"/>
    </location>
</feature>
<organism evidence="1">
    <name type="scientific">marine sediment metagenome</name>
    <dbReference type="NCBI Taxonomy" id="412755"/>
    <lineage>
        <taxon>unclassified sequences</taxon>
        <taxon>metagenomes</taxon>
        <taxon>ecological metagenomes</taxon>
    </lineage>
</organism>
<reference evidence="1" key="1">
    <citation type="journal article" date="2014" name="Front. Microbiol.">
        <title>High frequency of phylogenetically diverse reductive dehalogenase-homologous genes in deep subseafloor sedimentary metagenomes.</title>
        <authorList>
            <person name="Kawai M."/>
            <person name="Futagami T."/>
            <person name="Toyoda A."/>
            <person name="Takaki Y."/>
            <person name="Nishi S."/>
            <person name="Hori S."/>
            <person name="Arai W."/>
            <person name="Tsubouchi T."/>
            <person name="Morono Y."/>
            <person name="Uchiyama I."/>
            <person name="Ito T."/>
            <person name="Fujiyama A."/>
            <person name="Inagaki F."/>
            <person name="Takami H."/>
        </authorList>
    </citation>
    <scope>NUCLEOTIDE SEQUENCE</scope>
    <source>
        <strain evidence="1">Expedition CK06-06</strain>
    </source>
</reference>
<protein>
    <submittedName>
        <fullName evidence="1">Uncharacterized protein</fullName>
    </submittedName>
</protein>
<sequence>DIVTPEPMDLTYNADGTQYATDWKTVLLESDCDAGAAQGTQNLCDTDVPTSHAYAGLAADTSYKLCTRTYVDWDGGSDCDTGEATAWVSQNFSTSADAPTAVSHP</sequence>
<comment type="caution">
    <text evidence="1">The sequence shown here is derived from an EMBL/GenBank/DDBJ whole genome shotgun (WGS) entry which is preliminary data.</text>
</comment>
<proteinExistence type="predicted"/>
<gene>
    <name evidence="1" type="ORF">S01H4_45457</name>
</gene>
<accession>X1BW80</accession>
<name>X1BW80_9ZZZZ</name>